<name>A0ABS7CCW6_9BACL</name>
<proteinExistence type="predicted"/>
<evidence type="ECO:0000313" key="3">
    <source>
        <dbReference type="EMBL" id="MBW7458697.1"/>
    </source>
</evidence>
<dbReference type="InterPro" id="IPR037923">
    <property type="entry name" value="HTH-like"/>
</dbReference>
<evidence type="ECO:0000256" key="1">
    <source>
        <dbReference type="ARBA" id="ARBA00023125"/>
    </source>
</evidence>
<dbReference type="PANTHER" id="PTHR43280:SF30">
    <property type="entry name" value="MMSAB OPERON REGULATORY PROTEIN"/>
    <property type="match status" value="1"/>
</dbReference>
<dbReference type="PANTHER" id="PTHR43280">
    <property type="entry name" value="ARAC-FAMILY TRANSCRIPTIONAL REGULATOR"/>
    <property type="match status" value="1"/>
</dbReference>
<dbReference type="Pfam" id="PF12833">
    <property type="entry name" value="HTH_18"/>
    <property type="match status" value="1"/>
</dbReference>
<dbReference type="SUPFAM" id="SSF51215">
    <property type="entry name" value="Regulatory protein AraC"/>
    <property type="match status" value="1"/>
</dbReference>
<dbReference type="Proteomes" id="UP001519887">
    <property type="component" value="Unassembled WGS sequence"/>
</dbReference>
<comment type="caution">
    <text evidence="3">The sequence shown here is derived from an EMBL/GenBank/DDBJ whole genome shotgun (WGS) entry which is preliminary data.</text>
</comment>
<dbReference type="InterPro" id="IPR018060">
    <property type="entry name" value="HTH_AraC"/>
</dbReference>
<feature type="non-terminal residue" evidence="3">
    <location>
        <position position="261"/>
    </location>
</feature>
<keyword evidence="1" id="KW-0238">DNA-binding</keyword>
<reference evidence="3 4" key="1">
    <citation type="submission" date="2021-07" db="EMBL/GenBank/DDBJ databases">
        <title>Paenibacillus radiodurans sp. nov., isolated from the southeastern edge of Tengger Desert.</title>
        <authorList>
            <person name="Zhang G."/>
        </authorList>
    </citation>
    <scope>NUCLEOTIDE SEQUENCE [LARGE SCALE GENOMIC DNA]</scope>
    <source>
        <strain evidence="3 4">CCM 7311</strain>
    </source>
</reference>
<evidence type="ECO:0000313" key="4">
    <source>
        <dbReference type="Proteomes" id="UP001519887"/>
    </source>
</evidence>
<dbReference type="Gene3D" id="1.10.10.60">
    <property type="entry name" value="Homeodomain-like"/>
    <property type="match status" value="1"/>
</dbReference>
<dbReference type="EMBL" id="JAHZIK010001306">
    <property type="protein sequence ID" value="MBW7458697.1"/>
    <property type="molecule type" value="Genomic_DNA"/>
</dbReference>
<gene>
    <name evidence="3" type="ORF">K0U00_32100</name>
</gene>
<sequence>MDCLQLLIPPIPQFMTIGHTVWEPGDSHFERTFQVYDMLIVAKGTMYMAEDGVEYAIKTGGMLVLEAGRTHVGYRPCEEDTEIYWLHFVHKGPAITVKADDIPWFSIRRKDTDTDTEPTAHYMFIPKFAEGLDLLPLIPTLQAMLDLHRSLQLFGALQLHSYLARLFTQLQSIVAAGQQPSKSLEISREAEKFLRRSIEQPFSSGALEAALSYHFDYITRCLKKHTGMSPMKYLHYLRVEEAKKLLVQTRDSVPVIAGKVG</sequence>
<keyword evidence="4" id="KW-1185">Reference proteome</keyword>
<feature type="domain" description="HTH araC/xylS-type" evidence="2">
    <location>
        <begin position="188"/>
        <end position="261"/>
    </location>
</feature>
<protein>
    <submittedName>
        <fullName evidence="3">AraC family transcriptional regulator</fullName>
    </submittedName>
</protein>
<evidence type="ECO:0000259" key="2">
    <source>
        <dbReference type="PROSITE" id="PS01124"/>
    </source>
</evidence>
<accession>A0ABS7CCW6</accession>
<dbReference type="PROSITE" id="PS01124">
    <property type="entry name" value="HTH_ARAC_FAMILY_2"/>
    <property type="match status" value="1"/>
</dbReference>
<organism evidence="3 4">
    <name type="scientific">Paenibacillus sepulcri</name>
    <dbReference type="NCBI Taxonomy" id="359917"/>
    <lineage>
        <taxon>Bacteria</taxon>
        <taxon>Bacillati</taxon>
        <taxon>Bacillota</taxon>
        <taxon>Bacilli</taxon>
        <taxon>Bacillales</taxon>
        <taxon>Paenibacillaceae</taxon>
        <taxon>Paenibacillus</taxon>
    </lineage>
</organism>